<accession>A0AAT9J7N1</accession>
<dbReference type="EMBL" id="BK067792">
    <property type="protein sequence ID" value="DBA52241.1"/>
    <property type="molecule type" value="Genomic_DNA"/>
</dbReference>
<organism evidence="1">
    <name type="scientific">Nitrosopumilaceae spindle-shaped virus</name>
    <dbReference type="NCBI Taxonomy" id="3065433"/>
    <lineage>
        <taxon>Viruses</taxon>
    </lineage>
</organism>
<proteinExistence type="predicted"/>
<name>A0AAT9J7N1_9VIRU</name>
<protein>
    <submittedName>
        <fullName evidence="1">ORF34</fullName>
    </submittedName>
</protein>
<sequence>MIPVNPETLKHNLTLTEREEKIILIKYIIHGVSPFYDAPLETRIKMLQAAAEVCGYDYNDAEFQEIGRACLAVQEKINGKLLGFVKDNEDLIKTVYRDLKAGNDVLFTVFDKHLAEGLRKLLKK</sequence>
<evidence type="ECO:0000313" key="1">
    <source>
        <dbReference type="EMBL" id="DBA52241.1"/>
    </source>
</evidence>
<reference evidence="1" key="2">
    <citation type="submission" date="2024-03" db="EMBL/GenBank/DDBJ databases">
        <authorList>
            <person name="Ni Y."/>
            <person name="Xu T."/>
            <person name="Yan S."/>
            <person name="Chen L."/>
            <person name="Wang Y."/>
        </authorList>
    </citation>
    <scope>NUCLEOTIDE SEQUENCE</scope>
    <source>
        <strain evidence="1">NYM1</strain>
    </source>
</reference>
<reference evidence="1" key="1">
    <citation type="journal article" date="2024" name="Environ. Microbiol. Rep.">
        <title>Hiding in plain sight: The discovery of complete genomes of 11 hypothetical spindle-shaped viruses that putatively infect mesophilic ammonia-oxidizing archaea.</title>
        <authorList>
            <person name="Ni Y."/>
            <person name="Xu T."/>
            <person name="Yan S."/>
            <person name="Chen L."/>
            <person name="Wang Y."/>
        </authorList>
    </citation>
    <scope>NUCLEOTIDE SEQUENCE</scope>
    <source>
        <strain evidence="1">NYM1</strain>
    </source>
</reference>